<dbReference type="AlphaFoldDB" id="A0ABD6F361"/>
<dbReference type="EMBL" id="JBGFUD010018284">
    <property type="protein sequence ID" value="MFH4984523.1"/>
    <property type="molecule type" value="Genomic_DNA"/>
</dbReference>
<protein>
    <submittedName>
        <fullName evidence="1">Uncharacterized protein</fullName>
    </submittedName>
</protein>
<dbReference type="SUPFAM" id="SSF53254">
    <property type="entry name" value="Phosphoglycerate mutase-like"/>
    <property type="match status" value="1"/>
</dbReference>
<evidence type="ECO:0000313" key="1">
    <source>
        <dbReference type="EMBL" id="MFH4984523.1"/>
    </source>
</evidence>
<reference evidence="1 2" key="1">
    <citation type="submission" date="2024-08" db="EMBL/GenBank/DDBJ databases">
        <title>Gnathostoma spinigerum genome.</title>
        <authorList>
            <person name="Gonzalez-Bertolin B."/>
            <person name="Monzon S."/>
            <person name="Zaballos A."/>
            <person name="Jimenez P."/>
            <person name="Dekumyoy P."/>
            <person name="Varona S."/>
            <person name="Cuesta I."/>
            <person name="Sumanam S."/>
            <person name="Adisakwattana P."/>
            <person name="Gasser R.B."/>
            <person name="Hernandez-Gonzalez A."/>
            <person name="Young N.D."/>
            <person name="Perteguer M.J."/>
        </authorList>
    </citation>
    <scope>NUCLEOTIDE SEQUENCE [LARGE SCALE GENOMIC DNA]</scope>
    <source>
        <strain evidence="1">AL3</strain>
        <tissue evidence="1">Liver</tissue>
    </source>
</reference>
<organism evidence="1 2">
    <name type="scientific">Gnathostoma spinigerum</name>
    <dbReference type="NCBI Taxonomy" id="75299"/>
    <lineage>
        <taxon>Eukaryota</taxon>
        <taxon>Metazoa</taxon>
        <taxon>Ecdysozoa</taxon>
        <taxon>Nematoda</taxon>
        <taxon>Chromadorea</taxon>
        <taxon>Rhabditida</taxon>
        <taxon>Spirurina</taxon>
        <taxon>Gnathostomatomorpha</taxon>
        <taxon>Gnathostomatoidea</taxon>
        <taxon>Gnathostomatidae</taxon>
        <taxon>Gnathostoma</taxon>
    </lineage>
</organism>
<sequence>TLASLLSTWGAKIQVLPQGNPRYSAAILIELWKTSGGYKIKVDYHPYFGADFESITHFVDACENISPGSKCSYEAVREEAKQFYPGDPDALCEDVTSKSTPGWPHGVQHKTRACVQQADTTQGSSGIGLFSGFFSFSFGFLLHSI</sequence>
<evidence type="ECO:0000313" key="2">
    <source>
        <dbReference type="Proteomes" id="UP001608902"/>
    </source>
</evidence>
<dbReference type="GO" id="GO:0016791">
    <property type="term" value="F:phosphatase activity"/>
    <property type="evidence" value="ECO:0007669"/>
    <property type="project" value="UniProtKB-ARBA"/>
</dbReference>
<accession>A0ABD6F361</accession>
<name>A0ABD6F361_9BILA</name>
<keyword evidence="2" id="KW-1185">Reference proteome</keyword>
<dbReference type="Proteomes" id="UP001608902">
    <property type="component" value="Unassembled WGS sequence"/>
</dbReference>
<dbReference type="Gene3D" id="3.40.50.1240">
    <property type="entry name" value="Phosphoglycerate mutase-like"/>
    <property type="match status" value="1"/>
</dbReference>
<feature type="non-terminal residue" evidence="1">
    <location>
        <position position="1"/>
    </location>
</feature>
<proteinExistence type="predicted"/>
<dbReference type="InterPro" id="IPR029033">
    <property type="entry name" value="His_PPase_superfam"/>
</dbReference>
<comment type="caution">
    <text evidence="1">The sequence shown here is derived from an EMBL/GenBank/DDBJ whole genome shotgun (WGS) entry which is preliminary data.</text>
</comment>
<gene>
    <name evidence="1" type="ORF">AB6A40_011232</name>
</gene>